<dbReference type="Proteomes" id="UP000015104">
    <property type="component" value="Unassembled WGS sequence"/>
</dbReference>
<proteinExistence type="predicted"/>
<dbReference type="KEGG" id="tut:107367861"/>
<gene>
    <name evidence="1" type="primary">107367861</name>
</gene>
<dbReference type="HOGENOM" id="CLU_071407_3_0_1"/>
<sequence>MERQNDNSDKTTFKVKHLGEYHDIVIDWNDDRFLYKALQLYDQLESITGIPSRYNDKIYLYDPFTEGSGNLNTYDINRRIEHPERNGPSKDEICDAISFAEGRFHLVCEVTFVERNTNHIFIEYSLIPERVVPEGGCRHRFCRYKNTKSFFNKLKDIVNNDQLNAKMASLVPTSGSSSEICRRFNIRQYFRSSCNARYWEVPNAEARRVFCDMNLYLRTRG</sequence>
<accession>T1KW83</accession>
<evidence type="ECO:0000313" key="1">
    <source>
        <dbReference type="EnsemblMetazoa" id="tetur24g00710.1"/>
    </source>
</evidence>
<keyword evidence="2" id="KW-1185">Reference proteome</keyword>
<organism evidence="1 2">
    <name type="scientific">Tetranychus urticae</name>
    <name type="common">Two-spotted spider mite</name>
    <dbReference type="NCBI Taxonomy" id="32264"/>
    <lineage>
        <taxon>Eukaryota</taxon>
        <taxon>Metazoa</taxon>
        <taxon>Ecdysozoa</taxon>
        <taxon>Arthropoda</taxon>
        <taxon>Chelicerata</taxon>
        <taxon>Arachnida</taxon>
        <taxon>Acari</taxon>
        <taxon>Acariformes</taxon>
        <taxon>Trombidiformes</taxon>
        <taxon>Prostigmata</taxon>
        <taxon>Eleutherengona</taxon>
        <taxon>Raphignathae</taxon>
        <taxon>Tetranychoidea</taxon>
        <taxon>Tetranychidae</taxon>
        <taxon>Tetranychus</taxon>
    </lineage>
</organism>
<reference evidence="2" key="1">
    <citation type="submission" date="2011-08" db="EMBL/GenBank/DDBJ databases">
        <authorList>
            <person name="Rombauts S."/>
        </authorList>
    </citation>
    <scope>NUCLEOTIDE SEQUENCE</scope>
    <source>
        <strain evidence="2">London</strain>
    </source>
</reference>
<name>T1KW83_TETUR</name>
<dbReference type="AlphaFoldDB" id="T1KW83"/>
<reference evidence="1" key="2">
    <citation type="submission" date="2015-06" db="UniProtKB">
        <authorList>
            <consortium name="EnsemblMetazoa"/>
        </authorList>
    </citation>
    <scope>IDENTIFICATION</scope>
</reference>
<dbReference type="EMBL" id="CAEY01000638">
    <property type="status" value="NOT_ANNOTATED_CDS"/>
    <property type="molecule type" value="Genomic_DNA"/>
</dbReference>
<protein>
    <submittedName>
        <fullName evidence="1">Uncharacterized protein</fullName>
    </submittedName>
</protein>
<dbReference type="EnsemblMetazoa" id="tetur24g00710.1">
    <property type="protein sequence ID" value="tetur24g00710.1"/>
    <property type="gene ID" value="tetur24g00710"/>
</dbReference>
<evidence type="ECO:0000313" key="2">
    <source>
        <dbReference type="Proteomes" id="UP000015104"/>
    </source>
</evidence>